<feature type="compositionally biased region" description="Basic and acidic residues" evidence="1">
    <location>
        <begin position="135"/>
        <end position="169"/>
    </location>
</feature>
<gene>
    <name evidence="3" type="ORF">SCLCIDRAFT_1225003</name>
</gene>
<feature type="compositionally biased region" description="Low complexity" evidence="1">
    <location>
        <begin position="180"/>
        <end position="189"/>
    </location>
</feature>
<feature type="compositionally biased region" description="Basic and acidic residues" evidence="1">
    <location>
        <begin position="55"/>
        <end position="68"/>
    </location>
</feature>
<feature type="compositionally biased region" description="Basic residues" evidence="1">
    <location>
        <begin position="280"/>
        <end position="289"/>
    </location>
</feature>
<feature type="compositionally biased region" description="Basic residues" evidence="1">
    <location>
        <begin position="1"/>
        <end position="14"/>
    </location>
</feature>
<feature type="region of interest" description="Disordered" evidence="1">
    <location>
        <begin position="109"/>
        <end position="289"/>
    </location>
</feature>
<evidence type="ECO:0000259" key="2">
    <source>
        <dbReference type="SMART" id="SM01083"/>
    </source>
</evidence>
<proteinExistence type="predicted"/>
<name>A0A0C3CQP7_9AGAM</name>
<keyword evidence="4" id="KW-1185">Reference proteome</keyword>
<protein>
    <recommendedName>
        <fullName evidence="2">CBF1-interacting co-repressor CIR N-terminal domain-containing protein</fullName>
    </recommendedName>
</protein>
<feature type="domain" description="CBF1-interacting co-repressor CIR N-terminal" evidence="2">
    <location>
        <begin position="11"/>
        <end position="47"/>
    </location>
</feature>
<dbReference type="InterPro" id="IPR039875">
    <property type="entry name" value="LENG1-like"/>
</dbReference>
<dbReference type="AlphaFoldDB" id="A0A0C3CQP7"/>
<dbReference type="Pfam" id="PF10197">
    <property type="entry name" value="Cir_N"/>
    <property type="match status" value="1"/>
</dbReference>
<reference evidence="3 4" key="1">
    <citation type="submission" date="2014-04" db="EMBL/GenBank/DDBJ databases">
        <authorList>
            <consortium name="DOE Joint Genome Institute"/>
            <person name="Kuo A."/>
            <person name="Kohler A."/>
            <person name="Nagy L.G."/>
            <person name="Floudas D."/>
            <person name="Copeland A."/>
            <person name="Barry K.W."/>
            <person name="Cichocki N."/>
            <person name="Veneault-Fourrey C."/>
            <person name="LaButti K."/>
            <person name="Lindquist E.A."/>
            <person name="Lipzen A."/>
            <person name="Lundell T."/>
            <person name="Morin E."/>
            <person name="Murat C."/>
            <person name="Sun H."/>
            <person name="Tunlid A."/>
            <person name="Henrissat B."/>
            <person name="Grigoriev I.V."/>
            <person name="Hibbett D.S."/>
            <person name="Martin F."/>
            <person name="Nordberg H.P."/>
            <person name="Cantor M.N."/>
            <person name="Hua S.X."/>
        </authorList>
    </citation>
    <scope>NUCLEOTIDE SEQUENCE [LARGE SCALE GENOMIC DNA]</scope>
    <source>
        <strain evidence="3 4">Foug A</strain>
    </source>
</reference>
<dbReference type="Proteomes" id="UP000053989">
    <property type="component" value="Unassembled WGS sequence"/>
</dbReference>
<dbReference type="InParanoid" id="A0A0C3CQP7"/>
<feature type="compositionally biased region" description="Pro residues" evidence="1">
    <location>
        <begin position="208"/>
        <end position="217"/>
    </location>
</feature>
<dbReference type="OrthoDB" id="2159131at2759"/>
<dbReference type="InterPro" id="IPR019339">
    <property type="entry name" value="CIR_N_dom"/>
</dbReference>
<dbReference type="EMBL" id="KN822309">
    <property type="protein sequence ID" value="KIM50925.1"/>
    <property type="molecule type" value="Genomic_DNA"/>
</dbReference>
<evidence type="ECO:0000256" key="1">
    <source>
        <dbReference type="SAM" id="MobiDB-lite"/>
    </source>
</evidence>
<feature type="compositionally biased region" description="Basic and acidic residues" evidence="1">
    <location>
        <begin position="269"/>
        <end position="279"/>
    </location>
</feature>
<feature type="region of interest" description="Disordered" evidence="1">
    <location>
        <begin position="1"/>
        <end position="21"/>
    </location>
</feature>
<sequence>MGKLNIAHHKSYHPYRRDNIERVRKDEEAAARQEAEEESRMALADAEARLTLLRERAGLGSEETRAVEGDTGASTGPEGGGNTIGSRKHINLFEDLEQQEFMIAARANKKSNTSEADNGVPLAPSAKDLNPWYADKNRDLASTRPQHDSVNDQDERRMRDLASKTRHDPLTAITQQLTIRSSSSSHSRTVPPPSRFSRKKHSSRDAGPPLPPPPPQPKRPDPTSERLSRESSERERALALIRRKKRETAGSETPSTVHGGVDGGYGDVFNRREVEEAHAHRDRWRNRRW</sequence>
<dbReference type="PANTHER" id="PTHR22093">
    <property type="entry name" value="LEUKOCYTE RECEPTOR CLUSTER LRC MEMBER 1"/>
    <property type="match status" value="1"/>
</dbReference>
<feature type="compositionally biased region" description="Basic and acidic residues" evidence="1">
    <location>
        <begin position="218"/>
        <end position="237"/>
    </location>
</feature>
<dbReference type="PANTHER" id="PTHR22093:SF0">
    <property type="entry name" value="LEUKOCYTE RECEPTOR CLUSTER MEMBER 1"/>
    <property type="match status" value="1"/>
</dbReference>
<dbReference type="HOGENOM" id="CLU_057377_0_0_1"/>
<feature type="region of interest" description="Disordered" evidence="1">
    <location>
        <begin position="55"/>
        <end position="85"/>
    </location>
</feature>
<evidence type="ECO:0000313" key="3">
    <source>
        <dbReference type="EMBL" id="KIM50925.1"/>
    </source>
</evidence>
<dbReference type="STRING" id="1036808.A0A0C3CQP7"/>
<accession>A0A0C3CQP7</accession>
<evidence type="ECO:0000313" key="4">
    <source>
        <dbReference type="Proteomes" id="UP000053989"/>
    </source>
</evidence>
<organism evidence="3 4">
    <name type="scientific">Scleroderma citrinum Foug A</name>
    <dbReference type="NCBI Taxonomy" id="1036808"/>
    <lineage>
        <taxon>Eukaryota</taxon>
        <taxon>Fungi</taxon>
        <taxon>Dikarya</taxon>
        <taxon>Basidiomycota</taxon>
        <taxon>Agaricomycotina</taxon>
        <taxon>Agaricomycetes</taxon>
        <taxon>Agaricomycetidae</taxon>
        <taxon>Boletales</taxon>
        <taxon>Sclerodermatineae</taxon>
        <taxon>Sclerodermataceae</taxon>
        <taxon>Scleroderma</taxon>
    </lineage>
</organism>
<reference evidence="4" key="2">
    <citation type="submission" date="2015-01" db="EMBL/GenBank/DDBJ databases">
        <title>Evolutionary Origins and Diversification of the Mycorrhizal Mutualists.</title>
        <authorList>
            <consortium name="DOE Joint Genome Institute"/>
            <consortium name="Mycorrhizal Genomics Consortium"/>
            <person name="Kohler A."/>
            <person name="Kuo A."/>
            <person name="Nagy L.G."/>
            <person name="Floudas D."/>
            <person name="Copeland A."/>
            <person name="Barry K.W."/>
            <person name="Cichocki N."/>
            <person name="Veneault-Fourrey C."/>
            <person name="LaButti K."/>
            <person name="Lindquist E.A."/>
            <person name="Lipzen A."/>
            <person name="Lundell T."/>
            <person name="Morin E."/>
            <person name="Murat C."/>
            <person name="Riley R."/>
            <person name="Ohm R."/>
            <person name="Sun H."/>
            <person name="Tunlid A."/>
            <person name="Henrissat B."/>
            <person name="Grigoriev I.V."/>
            <person name="Hibbett D.S."/>
            <person name="Martin F."/>
        </authorList>
    </citation>
    <scope>NUCLEOTIDE SEQUENCE [LARGE SCALE GENOMIC DNA]</scope>
    <source>
        <strain evidence="4">Foug A</strain>
    </source>
</reference>
<dbReference type="SMART" id="SM01083">
    <property type="entry name" value="Cir_N"/>
    <property type="match status" value="1"/>
</dbReference>